<dbReference type="InterPro" id="IPR013830">
    <property type="entry name" value="SGNH_hydro"/>
</dbReference>
<accession>A0A2T0SBZ9</accession>
<feature type="active site" description="Nucleophile" evidence="1">
    <location>
        <position position="28"/>
    </location>
</feature>
<dbReference type="RefSeq" id="WP_106196626.1">
    <property type="nucleotide sequence ID" value="NZ_PVTF01000023.1"/>
</dbReference>
<evidence type="ECO:0000256" key="2">
    <source>
        <dbReference type="PIRSR" id="PIRSR637460-2"/>
    </source>
</evidence>
<feature type="disulfide bond" evidence="2">
    <location>
        <begin position="108"/>
        <end position="116"/>
    </location>
</feature>
<keyword evidence="3" id="KW-0732">Signal</keyword>
<evidence type="ECO:0000313" key="6">
    <source>
        <dbReference type="Proteomes" id="UP000239494"/>
    </source>
</evidence>
<dbReference type="SUPFAM" id="SSF52266">
    <property type="entry name" value="SGNH hydrolase"/>
    <property type="match status" value="1"/>
</dbReference>
<feature type="disulfide bond" evidence="2">
    <location>
        <begin position="42"/>
        <end position="67"/>
    </location>
</feature>
<feature type="signal peptide" evidence="3">
    <location>
        <begin position="1"/>
        <end position="19"/>
    </location>
</feature>
<feature type="domain" description="SGNH hydrolase-type esterase" evidence="4">
    <location>
        <begin position="24"/>
        <end position="236"/>
    </location>
</feature>
<dbReference type="Proteomes" id="UP000239494">
    <property type="component" value="Unassembled WGS sequence"/>
</dbReference>
<evidence type="ECO:0000256" key="3">
    <source>
        <dbReference type="SAM" id="SignalP"/>
    </source>
</evidence>
<dbReference type="Pfam" id="PF13472">
    <property type="entry name" value="Lipase_GDSL_2"/>
    <property type="match status" value="1"/>
</dbReference>
<comment type="caution">
    <text evidence="5">The sequence shown here is derived from an EMBL/GenBank/DDBJ whole genome shotgun (WGS) entry which is preliminary data.</text>
</comment>
<reference evidence="5 6" key="1">
    <citation type="submission" date="2018-03" db="EMBL/GenBank/DDBJ databases">
        <title>Genomic Encyclopedia of Archaeal and Bacterial Type Strains, Phase II (KMG-II): from individual species to whole genera.</title>
        <authorList>
            <person name="Goeker M."/>
        </authorList>
    </citation>
    <scope>NUCLEOTIDE SEQUENCE [LARGE SCALE GENOMIC DNA]</scope>
    <source>
        <strain evidence="5 6">DSM 44720</strain>
    </source>
</reference>
<dbReference type="AlphaFoldDB" id="A0A2T0SBZ9"/>
<sequence>MGIAAALVLSLVMVPAPVAPEYAALGDSYAAGVGTGSSSGGCGRTAFAYPNLWKDAHSPASFQFPACSGATVGEVLERQLPTLTPETGLVTLTIGGNDIGFSDVMSTCSLKSDRACLQAVDKANTTTRDELPAKLTQLFTALNKAAPAAKTYVLGYPHLFEPTSCAAGLTETKRTAINTGADLLADVVKSATTTAGATYIDLRTPFANHGICSADPWLNGITVPFEDSYHPTKQGQLAYLKALESALGER</sequence>
<dbReference type="CDD" id="cd01823">
    <property type="entry name" value="SEST_like"/>
    <property type="match status" value="1"/>
</dbReference>
<dbReference type="Gene3D" id="3.40.50.1110">
    <property type="entry name" value="SGNH hydrolase"/>
    <property type="match status" value="1"/>
</dbReference>
<dbReference type="GO" id="GO:0019433">
    <property type="term" value="P:triglyceride catabolic process"/>
    <property type="evidence" value="ECO:0007669"/>
    <property type="project" value="TreeGrafter"/>
</dbReference>
<dbReference type="EMBL" id="PVTF01000023">
    <property type="protein sequence ID" value="PRY30947.1"/>
    <property type="molecule type" value="Genomic_DNA"/>
</dbReference>
<dbReference type="InterPro" id="IPR037460">
    <property type="entry name" value="SEST-like"/>
</dbReference>
<keyword evidence="2" id="KW-1015">Disulfide bond</keyword>
<feature type="chain" id="PRO_5039662428" evidence="3">
    <location>
        <begin position="20"/>
        <end position="250"/>
    </location>
</feature>
<dbReference type="PANTHER" id="PTHR37981">
    <property type="entry name" value="LIPASE 2"/>
    <property type="match status" value="1"/>
</dbReference>
<dbReference type="PANTHER" id="PTHR37981:SF1">
    <property type="entry name" value="SGNH HYDROLASE-TYPE ESTERASE DOMAIN-CONTAINING PROTEIN"/>
    <property type="match status" value="1"/>
</dbReference>
<dbReference type="OrthoDB" id="5503950at2"/>
<evidence type="ECO:0000313" key="5">
    <source>
        <dbReference type="EMBL" id="PRY30947.1"/>
    </source>
</evidence>
<dbReference type="GO" id="GO:0004806">
    <property type="term" value="F:triacylglycerol lipase activity"/>
    <property type="evidence" value="ECO:0007669"/>
    <property type="project" value="TreeGrafter"/>
</dbReference>
<keyword evidence="6" id="KW-1185">Reference proteome</keyword>
<proteinExistence type="predicted"/>
<feature type="disulfide bond" evidence="2">
    <location>
        <begin position="165"/>
        <end position="212"/>
    </location>
</feature>
<evidence type="ECO:0000256" key="1">
    <source>
        <dbReference type="PIRSR" id="PIRSR637460-1"/>
    </source>
</evidence>
<evidence type="ECO:0000259" key="4">
    <source>
        <dbReference type="Pfam" id="PF13472"/>
    </source>
</evidence>
<protein>
    <submittedName>
        <fullName evidence="5">Lysophospholipase L1-like esterase</fullName>
    </submittedName>
</protein>
<organism evidence="5 6">
    <name type="scientific">Umezawaea tangerina</name>
    <dbReference type="NCBI Taxonomy" id="84725"/>
    <lineage>
        <taxon>Bacteria</taxon>
        <taxon>Bacillati</taxon>
        <taxon>Actinomycetota</taxon>
        <taxon>Actinomycetes</taxon>
        <taxon>Pseudonocardiales</taxon>
        <taxon>Pseudonocardiaceae</taxon>
        <taxon>Umezawaea</taxon>
    </lineage>
</organism>
<dbReference type="InterPro" id="IPR036514">
    <property type="entry name" value="SGNH_hydro_sf"/>
</dbReference>
<name>A0A2T0SBZ9_9PSEU</name>
<gene>
    <name evidence="5" type="ORF">CLV43_12349</name>
</gene>
<feature type="active site" evidence="1">
    <location>
        <position position="230"/>
    </location>
</feature>